<dbReference type="Pfam" id="PF07508">
    <property type="entry name" value="Recombinase"/>
    <property type="match status" value="1"/>
</dbReference>
<dbReference type="Gene3D" id="3.90.1750.20">
    <property type="entry name" value="Putative Large Serine Recombinase, Chain B, Domain 2"/>
    <property type="match status" value="1"/>
</dbReference>
<organism evidence="3 4">
    <name type="scientific">Egicoccus halophilus</name>
    <dbReference type="NCBI Taxonomy" id="1670830"/>
    <lineage>
        <taxon>Bacteria</taxon>
        <taxon>Bacillati</taxon>
        <taxon>Actinomycetota</taxon>
        <taxon>Nitriliruptoria</taxon>
        <taxon>Egicoccales</taxon>
        <taxon>Egicoccaceae</taxon>
        <taxon>Egicoccus</taxon>
    </lineage>
</organism>
<sequence>MASIRAGIYVRISQDRDGTQLGVERQREDCARLVQREGWEVGEVYVENDTSASGKKPREQYQRMMDDLARGRIQAVVAWHADRLHRQPRELEDFIEAIEASGAAVRTVTAGDLDLSTSAGRLLARMLGSVARHESERHAERVSRKMLELTKAGKYTGGSRLFGYHTGLCCPGPDCTKPDARVHGPRRSATHEPCGCAGGGCRAFDVVPEEAAAIREAARLLLAGSSLFATSRWLNEQGFRTTSGSRWSTDGLKRTITNPRLSGQLVYKGEVIGDAPWEPILDRAAHEQLKVRFAPAKRSRPARSRLLTGIAVCGICGARLVGSYNARRVPIYRCPPEGDQTVRENWRGCGGVSIVGPQTDDEIRDRLLSVLEGDGLTAAMAAASATRSGNSGWQTGWWRTRRRWSS</sequence>
<reference evidence="3" key="2">
    <citation type="submission" date="2020-09" db="EMBL/GenBank/DDBJ databases">
        <authorList>
            <person name="Sun Q."/>
            <person name="Zhou Y."/>
        </authorList>
    </citation>
    <scope>NUCLEOTIDE SEQUENCE</scope>
    <source>
        <strain evidence="3">CGMCC 1.14988</strain>
    </source>
</reference>
<feature type="domain" description="Recombinase" evidence="2">
    <location>
        <begin position="193"/>
        <end position="299"/>
    </location>
</feature>
<dbReference type="EMBL" id="BMHA01000008">
    <property type="protein sequence ID" value="GGI07213.1"/>
    <property type="molecule type" value="Genomic_DNA"/>
</dbReference>
<evidence type="ECO:0000313" key="3">
    <source>
        <dbReference type="EMBL" id="GGI07213.1"/>
    </source>
</evidence>
<evidence type="ECO:0000259" key="2">
    <source>
        <dbReference type="PROSITE" id="PS51737"/>
    </source>
</evidence>
<accession>A0A8J3ESE4</accession>
<name>A0A8J3ESE4_9ACTN</name>
<dbReference type="PANTHER" id="PTHR30461">
    <property type="entry name" value="DNA-INVERTASE FROM LAMBDOID PROPHAGE"/>
    <property type="match status" value="1"/>
</dbReference>
<keyword evidence="4" id="KW-1185">Reference proteome</keyword>
<dbReference type="PROSITE" id="PS51736">
    <property type="entry name" value="RECOMBINASES_3"/>
    <property type="match status" value="1"/>
</dbReference>
<dbReference type="GO" id="GO:0003677">
    <property type="term" value="F:DNA binding"/>
    <property type="evidence" value="ECO:0007669"/>
    <property type="project" value="InterPro"/>
</dbReference>
<feature type="domain" description="Resolvase/invertase-type recombinase catalytic" evidence="1">
    <location>
        <begin position="5"/>
        <end position="153"/>
    </location>
</feature>
<comment type="caution">
    <text evidence="3">The sequence shown here is derived from an EMBL/GenBank/DDBJ whole genome shotgun (WGS) entry which is preliminary data.</text>
</comment>
<dbReference type="InterPro" id="IPR038109">
    <property type="entry name" value="DNA_bind_recomb_sf"/>
</dbReference>
<dbReference type="InterPro" id="IPR011109">
    <property type="entry name" value="DNA_bind_recombinase_dom"/>
</dbReference>
<dbReference type="GO" id="GO:0000150">
    <property type="term" value="F:DNA strand exchange activity"/>
    <property type="evidence" value="ECO:0007669"/>
    <property type="project" value="InterPro"/>
</dbReference>
<evidence type="ECO:0000259" key="1">
    <source>
        <dbReference type="PROSITE" id="PS51736"/>
    </source>
</evidence>
<protein>
    <recommendedName>
        <fullName evidence="5">Site-specific DNA recombinase</fullName>
    </recommendedName>
</protein>
<dbReference type="Pfam" id="PF00239">
    <property type="entry name" value="Resolvase"/>
    <property type="match status" value="1"/>
</dbReference>
<dbReference type="InterPro" id="IPR006119">
    <property type="entry name" value="Resolv_N"/>
</dbReference>
<evidence type="ECO:0000313" key="4">
    <source>
        <dbReference type="Proteomes" id="UP000650511"/>
    </source>
</evidence>
<dbReference type="Proteomes" id="UP000650511">
    <property type="component" value="Unassembled WGS sequence"/>
</dbReference>
<dbReference type="CDD" id="cd00338">
    <property type="entry name" value="Ser_Recombinase"/>
    <property type="match status" value="1"/>
</dbReference>
<gene>
    <name evidence="3" type="ORF">GCM10011354_22960</name>
</gene>
<dbReference type="RefSeq" id="WP_165404022.1">
    <property type="nucleotide sequence ID" value="NZ_BMHA01000008.1"/>
</dbReference>
<evidence type="ECO:0008006" key="5">
    <source>
        <dbReference type="Google" id="ProtNLM"/>
    </source>
</evidence>
<dbReference type="InterPro" id="IPR036162">
    <property type="entry name" value="Resolvase-like_N_sf"/>
</dbReference>
<dbReference type="Gene3D" id="3.40.50.1390">
    <property type="entry name" value="Resolvase, N-terminal catalytic domain"/>
    <property type="match status" value="1"/>
</dbReference>
<dbReference type="PROSITE" id="PS51737">
    <property type="entry name" value="RECOMBINASE_DNA_BIND"/>
    <property type="match status" value="1"/>
</dbReference>
<reference evidence="3" key="1">
    <citation type="journal article" date="2014" name="Int. J. Syst. Evol. Microbiol.">
        <title>Complete genome sequence of Corynebacterium casei LMG S-19264T (=DSM 44701T), isolated from a smear-ripened cheese.</title>
        <authorList>
            <consortium name="US DOE Joint Genome Institute (JGI-PGF)"/>
            <person name="Walter F."/>
            <person name="Albersmeier A."/>
            <person name="Kalinowski J."/>
            <person name="Ruckert C."/>
        </authorList>
    </citation>
    <scope>NUCLEOTIDE SEQUENCE</scope>
    <source>
        <strain evidence="3">CGMCC 1.14988</strain>
    </source>
</reference>
<dbReference type="SMART" id="SM00857">
    <property type="entry name" value="Resolvase"/>
    <property type="match status" value="1"/>
</dbReference>
<dbReference type="SUPFAM" id="SSF53041">
    <property type="entry name" value="Resolvase-like"/>
    <property type="match status" value="1"/>
</dbReference>
<dbReference type="PANTHER" id="PTHR30461:SF23">
    <property type="entry name" value="DNA RECOMBINASE-RELATED"/>
    <property type="match status" value="1"/>
</dbReference>
<dbReference type="InterPro" id="IPR050639">
    <property type="entry name" value="SSR_resolvase"/>
</dbReference>
<proteinExistence type="predicted"/>
<dbReference type="AlphaFoldDB" id="A0A8J3ESE4"/>